<dbReference type="InterPro" id="IPR027417">
    <property type="entry name" value="P-loop_NTPase"/>
</dbReference>
<dbReference type="Gene3D" id="3.40.50.300">
    <property type="entry name" value="P-loop containing nucleotide triphosphate hydrolases"/>
    <property type="match status" value="1"/>
</dbReference>
<sequence length="194" mass="21282">MARPALTRPGAAAPAPSKAPRVTTLHLVCGAAGAGKTTHALRLCEELGALHLSIDDWMVTLFGPDAPQPPQWPWIAERVARCEAQILRTAVACARRGLPVVLDLSFLRADQRARAAQAAREAGLDLRLHLLDPGPEERWRRVEARNAAQGETYRVTVTRPMFDFIESLWQRPSPEEMAALNGHDVRALHDSAPI</sequence>
<comment type="caution">
    <text evidence="1">The sequence shown here is derived from an EMBL/GenBank/DDBJ whole genome shotgun (WGS) entry which is preliminary data.</text>
</comment>
<dbReference type="Pfam" id="PF13671">
    <property type="entry name" value="AAA_33"/>
    <property type="match status" value="1"/>
</dbReference>
<reference evidence="1 2" key="1">
    <citation type="submission" date="2019-06" db="EMBL/GenBank/DDBJ databases">
        <authorList>
            <person name="Jiang L."/>
        </authorList>
    </citation>
    <scope>NUCLEOTIDE SEQUENCE [LARGE SCALE GENOMIC DNA]</scope>
    <source>
        <strain evidence="1 2">YIM 48858</strain>
    </source>
</reference>
<dbReference type="EMBL" id="VDFV01000012">
    <property type="protein sequence ID" value="TNC71686.1"/>
    <property type="molecule type" value="Genomic_DNA"/>
</dbReference>
<dbReference type="OrthoDB" id="2639622at2"/>
<dbReference type="GO" id="GO:0005524">
    <property type="term" value="F:ATP binding"/>
    <property type="evidence" value="ECO:0007669"/>
    <property type="project" value="UniProtKB-KW"/>
</dbReference>
<evidence type="ECO:0000313" key="2">
    <source>
        <dbReference type="Proteomes" id="UP000305709"/>
    </source>
</evidence>
<keyword evidence="1" id="KW-0547">Nucleotide-binding</keyword>
<dbReference type="SUPFAM" id="SSF52540">
    <property type="entry name" value="P-loop containing nucleoside triphosphate hydrolases"/>
    <property type="match status" value="1"/>
</dbReference>
<dbReference type="Proteomes" id="UP000305709">
    <property type="component" value="Unassembled WGS sequence"/>
</dbReference>
<keyword evidence="2" id="KW-1185">Reference proteome</keyword>
<evidence type="ECO:0000313" key="1">
    <source>
        <dbReference type="EMBL" id="TNC71686.1"/>
    </source>
</evidence>
<protein>
    <submittedName>
        <fullName evidence="1">ATP-binding protein</fullName>
    </submittedName>
</protein>
<proteinExistence type="predicted"/>
<dbReference type="AlphaFoldDB" id="A0A5C4NF13"/>
<keyword evidence="1" id="KW-0067">ATP-binding</keyword>
<name>A0A5C4NF13_9RHOB</name>
<gene>
    <name evidence="1" type="ORF">FHG71_10630</name>
</gene>
<accession>A0A5C4NF13</accession>
<organism evidence="1 2">
    <name type="scientific">Rubellimicrobium roseum</name>
    <dbReference type="NCBI Taxonomy" id="687525"/>
    <lineage>
        <taxon>Bacteria</taxon>
        <taxon>Pseudomonadati</taxon>
        <taxon>Pseudomonadota</taxon>
        <taxon>Alphaproteobacteria</taxon>
        <taxon>Rhodobacterales</taxon>
        <taxon>Roseobacteraceae</taxon>
        <taxon>Rubellimicrobium</taxon>
    </lineage>
</organism>